<dbReference type="Gene3D" id="3.40.630.30">
    <property type="match status" value="1"/>
</dbReference>
<accession>A0A845FX38</accession>
<evidence type="ECO:0000313" key="2">
    <source>
        <dbReference type="EMBL" id="MYM85802.1"/>
    </source>
</evidence>
<feature type="domain" description="N-acetyltransferase" evidence="1">
    <location>
        <begin position="19"/>
        <end position="153"/>
    </location>
</feature>
<dbReference type="Proteomes" id="UP000470302">
    <property type="component" value="Unassembled WGS sequence"/>
</dbReference>
<dbReference type="RefSeq" id="WP_161095131.1">
    <property type="nucleotide sequence ID" value="NZ_WWCW01000002.1"/>
</dbReference>
<dbReference type="InterPro" id="IPR000182">
    <property type="entry name" value="GNAT_dom"/>
</dbReference>
<proteinExistence type="predicted"/>
<dbReference type="InterPro" id="IPR016181">
    <property type="entry name" value="Acyl_CoA_acyltransferase"/>
</dbReference>
<keyword evidence="2" id="KW-0808">Transferase</keyword>
<dbReference type="Pfam" id="PF00583">
    <property type="entry name" value="Acetyltransf_1"/>
    <property type="match status" value="1"/>
</dbReference>
<dbReference type="AlphaFoldDB" id="A0A845FX38"/>
<evidence type="ECO:0000259" key="1">
    <source>
        <dbReference type="PROSITE" id="PS51186"/>
    </source>
</evidence>
<comment type="caution">
    <text evidence="2">The sequence shown here is derived from an EMBL/GenBank/DDBJ whole genome shotgun (WGS) entry which is preliminary data.</text>
</comment>
<dbReference type="PROSITE" id="PS51186">
    <property type="entry name" value="GNAT"/>
    <property type="match status" value="1"/>
</dbReference>
<dbReference type="CDD" id="cd04301">
    <property type="entry name" value="NAT_SF"/>
    <property type="match status" value="1"/>
</dbReference>
<protein>
    <submittedName>
        <fullName evidence="2">GNAT family N-acetyltransferase</fullName>
    </submittedName>
</protein>
<organism evidence="2 3">
    <name type="scientific">Duganella vulcania</name>
    <dbReference type="NCBI Taxonomy" id="2692166"/>
    <lineage>
        <taxon>Bacteria</taxon>
        <taxon>Pseudomonadati</taxon>
        <taxon>Pseudomonadota</taxon>
        <taxon>Betaproteobacteria</taxon>
        <taxon>Burkholderiales</taxon>
        <taxon>Oxalobacteraceae</taxon>
        <taxon>Telluria group</taxon>
        <taxon>Duganella</taxon>
    </lineage>
</organism>
<name>A0A845FX38_9BURK</name>
<sequence>MLERRPSLPGDEAFLRGVYASTRANEISLFGWHSSQAEIFLRMQFDAQDRHYRAAYPDARFDIVELDGVAIGRFYVARQPGMTHVIDISLLPPWRGQGHGTQLLCGLQQDAARDGAGISMHVEGSNPAQRLYERLGFRVTGDAGPYKMLEWRA</sequence>
<evidence type="ECO:0000313" key="3">
    <source>
        <dbReference type="Proteomes" id="UP000470302"/>
    </source>
</evidence>
<dbReference type="SUPFAM" id="SSF55729">
    <property type="entry name" value="Acyl-CoA N-acyltransferases (Nat)"/>
    <property type="match status" value="1"/>
</dbReference>
<reference evidence="2 3" key="1">
    <citation type="submission" date="2020-01" db="EMBL/GenBank/DDBJ databases">
        <title>Novel species isolated from a subtropical stream in China.</title>
        <authorList>
            <person name="Lu H."/>
        </authorList>
    </citation>
    <scope>NUCLEOTIDE SEQUENCE [LARGE SCALE GENOMIC DNA]</scope>
    <source>
        <strain evidence="2 3">FT82W</strain>
    </source>
</reference>
<dbReference type="EMBL" id="WWCW01000002">
    <property type="protein sequence ID" value="MYM85802.1"/>
    <property type="molecule type" value="Genomic_DNA"/>
</dbReference>
<gene>
    <name evidence="2" type="ORF">GTP91_01270</name>
</gene>
<dbReference type="GO" id="GO:0016747">
    <property type="term" value="F:acyltransferase activity, transferring groups other than amino-acyl groups"/>
    <property type="evidence" value="ECO:0007669"/>
    <property type="project" value="InterPro"/>
</dbReference>